<comment type="caution">
    <text evidence="1">The sequence shown here is derived from an EMBL/GenBank/DDBJ whole genome shotgun (WGS) entry which is preliminary data.</text>
</comment>
<dbReference type="Proteomes" id="UP001346869">
    <property type="component" value="Unassembled WGS sequence"/>
</dbReference>
<name>A0AAN7WZD6_ELEMC</name>
<dbReference type="AlphaFoldDB" id="A0AAN7WZD6"/>
<reference evidence="1 2" key="2">
    <citation type="journal article" date="2023" name="Mol. Biol. Evol.">
        <title>Genomics of Secondarily Temperate Adaptation in the Only Non-Antarctic Icefish.</title>
        <authorList>
            <person name="Rivera-Colon A.G."/>
            <person name="Rayamajhi N."/>
            <person name="Minhas B.F."/>
            <person name="Madrigal G."/>
            <person name="Bilyk K.T."/>
            <person name="Yoon V."/>
            <person name="Hune M."/>
            <person name="Gregory S."/>
            <person name="Cheng C.H.C."/>
            <person name="Catchen J.M."/>
        </authorList>
    </citation>
    <scope>NUCLEOTIDE SEQUENCE [LARGE SCALE GENOMIC DNA]</scope>
    <source>
        <strain evidence="1">JMC-PN-2008</strain>
    </source>
</reference>
<dbReference type="EMBL" id="JAUZQC010000018">
    <property type="protein sequence ID" value="KAK5854941.1"/>
    <property type="molecule type" value="Genomic_DNA"/>
</dbReference>
<keyword evidence="2" id="KW-1185">Reference proteome</keyword>
<accession>A0AAN7WZD6</accession>
<protein>
    <submittedName>
        <fullName evidence="1">Uncharacterized protein</fullName>
    </submittedName>
</protein>
<evidence type="ECO:0000313" key="2">
    <source>
        <dbReference type="Proteomes" id="UP001346869"/>
    </source>
</evidence>
<sequence>MPVYVSVSAGCRGQNHSERGARQTGLALAGLDGFEDEWTPQNLNWYPLCPLPVFLPVSRSCCGSADPADCVYRDPADQHKH</sequence>
<evidence type="ECO:0000313" key="1">
    <source>
        <dbReference type="EMBL" id="KAK5854941.1"/>
    </source>
</evidence>
<organism evidence="1 2">
    <name type="scientific">Eleginops maclovinus</name>
    <name type="common">Patagonian blennie</name>
    <name type="synonym">Eleginus maclovinus</name>
    <dbReference type="NCBI Taxonomy" id="56733"/>
    <lineage>
        <taxon>Eukaryota</taxon>
        <taxon>Metazoa</taxon>
        <taxon>Chordata</taxon>
        <taxon>Craniata</taxon>
        <taxon>Vertebrata</taxon>
        <taxon>Euteleostomi</taxon>
        <taxon>Actinopterygii</taxon>
        <taxon>Neopterygii</taxon>
        <taxon>Teleostei</taxon>
        <taxon>Neoteleostei</taxon>
        <taxon>Acanthomorphata</taxon>
        <taxon>Eupercaria</taxon>
        <taxon>Perciformes</taxon>
        <taxon>Notothenioidei</taxon>
        <taxon>Eleginopidae</taxon>
        <taxon>Eleginops</taxon>
    </lineage>
</organism>
<gene>
    <name evidence="1" type="ORF">PBY51_005090</name>
</gene>
<proteinExistence type="predicted"/>
<reference evidence="1 2" key="1">
    <citation type="journal article" date="2023" name="Genes (Basel)">
        <title>Chromosome-Level Genome Assembly and Circadian Gene Repertoire of the Patagonia Blennie Eleginops maclovinus-The Closest Ancestral Proxy of Antarctic Cryonotothenioids.</title>
        <authorList>
            <person name="Cheng C.C."/>
            <person name="Rivera-Colon A.G."/>
            <person name="Minhas B.F."/>
            <person name="Wilson L."/>
            <person name="Rayamajhi N."/>
            <person name="Vargas-Chacoff L."/>
            <person name="Catchen J.M."/>
        </authorList>
    </citation>
    <scope>NUCLEOTIDE SEQUENCE [LARGE SCALE GENOMIC DNA]</scope>
    <source>
        <strain evidence="1">JMC-PN-2008</strain>
    </source>
</reference>